<evidence type="ECO:0000256" key="5">
    <source>
        <dbReference type="ARBA" id="ARBA00023136"/>
    </source>
</evidence>
<dbReference type="GO" id="GO:0046854">
    <property type="term" value="P:phosphatidylinositol phosphate biosynthetic process"/>
    <property type="evidence" value="ECO:0007669"/>
    <property type="project" value="TreeGrafter"/>
</dbReference>
<dbReference type="PANTHER" id="PTHR31220">
    <property type="entry name" value="HYCCIN RELATED"/>
    <property type="match status" value="1"/>
</dbReference>
<sequence>MNSQQLQNWLEDIANNHKNIEDPTVGIEDYTNFLNQLIPNTQLLIQYLTNHYNDIHLIQPIIAQILMLYYKKGAFRYFTLQLIPSFMIIYFTALSKKQKNKTILFENFFLAIYNEEILANGPGSSDMEKKVEEIRIPSISTPSIYHDPKKLGLINGDTSSLSYETEPECLFTVKIGPYQAIEKFNAENKYLVLNRLLRGINSNLSRLPPEIVGRSICILAILVTQCGFNFPENQLNSKVLGNISQLEIIENFSNRRRIPINAIFLRELICGVYFSIYNYNADFALKALESIHYRAQYEMLAEILVITEAIIH</sequence>
<keyword evidence="3" id="KW-1003">Cell membrane</keyword>
<keyword evidence="7" id="KW-0812">Transmembrane</keyword>
<evidence type="ECO:0000256" key="1">
    <source>
        <dbReference type="ARBA" id="ARBA00004236"/>
    </source>
</evidence>
<keyword evidence="8" id="KW-1185">Reference proteome</keyword>
<keyword evidence="5 7" id="KW-0472">Membrane</keyword>
<evidence type="ECO:0000256" key="6">
    <source>
        <dbReference type="ARBA" id="ARBA00034482"/>
    </source>
</evidence>
<proteinExistence type="inferred from homology"/>
<keyword evidence="4" id="KW-0963">Cytoplasm</keyword>
<comment type="similarity">
    <text evidence="6">Belongs to the Hyccin family.</text>
</comment>
<evidence type="ECO:0000313" key="9">
    <source>
        <dbReference type="WBParaSite" id="SSTP_0000181800.1"/>
    </source>
</evidence>
<name>A0A0K0DX51_STRER</name>
<dbReference type="WBParaSite" id="SSTP_0000181800.1">
    <property type="protein sequence ID" value="SSTP_0000181800.1"/>
    <property type="gene ID" value="SSTP_0000181800"/>
</dbReference>
<evidence type="ECO:0000256" key="7">
    <source>
        <dbReference type="SAM" id="Phobius"/>
    </source>
</evidence>
<dbReference type="PANTHER" id="PTHR31220:SF1">
    <property type="entry name" value="GH21176P"/>
    <property type="match status" value="1"/>
</dbReference>
<protein>
    <submittedName>
        <fullName evidence="9 10">CCR4-NOT transcription complex subunit 11</fullName>
    </submittedName>
</protein>
<evidence type="ECO:0000256" key="2">
    <source>
        <dbReference type="ARBA" id="ARBA00004514"/>
    </source>
</evidence>
<accession>A0A0K0DX51</accession>
<dbReference type="AlphaFoldDB" id="A0A0K0DX51"/>
<keyword evidence="7" id="KW-1133">Transmembrane helix</keyword>
<reference evidence="9" key="1">
    <citation type="submission" date="2015-08" db="UniProtKB">
        <authorList>
            <consortium name="WormBaseParasite"/>
        </authorList>
    </citation>
    <scope>IDENTIFICATION</scope>
</reference>
<dbReference type="STRING" id="6248.A0A0K0DX51"/>
<dbReference type="Proteomes" id="UP000035681">
    <property type="component" value="Unplaced"/>
</dbReference>
<dbReference type="GO" id="GO:0005829">
    <property type="term" value="C:cytosol"/>
    <property type="evidence" value="ECO:0007669"/>
    <property type="project" value="UniProtKB-SubCell"/>
</dbReference>
<evidence type="ECO:0000256" key="3">
    <source>
        <dbReference type="ARBA" id="ARBA00022475"/>
    </source>
</evidence>
<dbReference type="InterPro" id="IPR018619">
    <property type="entry name" value="Hyccin"/>
</dbReference>
<dbReference type="Pfam" id="PF09790">
    <property type="entry name" value="Hyccin"/>
    <property type="match status" value="1"/>
</dbReference>
<dbReference type="GO" id="GO:0072659">
    <property type="term" value="P:protein localization to plasma membrane"/>
    <property type="evidence" value="ECO:0007669"/>
    <property type="project" value="TreeGrafter"/>
</dbReference>
<dbReference type="GO" id="GO:0005886">
    <property type="term" value="C:plasma membrane"/>
    <property type="evidence" value="ECO:0007669"/>
    <property type="project" value="UniProtKB-SubCell"/>
</dbReference>
<organism evidence="9">
    <name type="scientific">Strongyloides stercoralis</name>
    <name type="common">Threadworm</name>
    <dbReference type="NCBI Taxonomy" id="6248"/>
    <lineage>
        <taxon>Eukaryota</taxon>
        <taxon>Metazoa</taxon>
        <taxon>Ecdysozoa</taxon>
        <taxon>Nematoda</taxon>
        <taxon>Chromadorea</taxon>
        <taxon>Rhabditida</taxon>
        <taxon>Tylenchina</taxon>
        <taxon>Panagrolaimomorpha</taxon>
        <taxon>Strongyloidoidea</taxon>
        <taxon>Strongyloididae</taxon>
        <taxon>Strongyloides</taxon>
    </lineage>
</organism>
<feature type="transmembrane region" description="Helical" evidence="7">
    <location>
        <begin position="74"/>
        <end position="94"/>
    </location>
</feature>
<comment type="subcellular location">
    <subcellularLocation>
        <location evidence="1">Cell membrane</location>
    </subcellularLocation>
    <subcellularLocation>
        <location evidence="2">Cytoplasm</location>
        <location evidence="2">Cytosol</location>
    </subcellularLocation>
</comment>
<evidence type="ECO:0000256" key="4">
    <source>
        <dbReference type="ARBA" id="ARBA00022490"/>
    </source>
</evidence>
<evidence type="ECO:0000313" key="10">
    <source>
        <dbReference type="WBParaSite" id="TCONS_00006301.p1"/>
    </source>
</evidence>
<dbReference type="WBParaSite" id="TCONS_00006301.p1">
    <property type="protein sequence ID" value="TCONS_00006301.p1"/>
    <property type="gene ID" value="XLOC_004458"/>
</dbReference>
<evidence type="ECO:0000313" key="8">
    <source>
        <dbReference type="Proteomes" id="UP000035681"/>
    </source>
</evidence>